<dbReference type="InterPro" id="IPR050374">
    <property type="entry name" value="RRT5_SRSF_SR"/>
</dbReference>
<dbReference type="EMBL" id="VXIV02000430">
    <property type="protein sequence ID" value="KAF6038312.1"/>
    <property type="molecule type" value="Genomic_DNA"/>
</dbReference>
<dbReference type="OrthoDB" id="610462at2759"/>
<organism evidence="5 6">
    <name type="scientific">Bugula neritina</name>
    <name type="common">Brown bryozoan</name>
    <name type="synonym">Sertularia neritina</name>
    <dbReference type="NCBI Taxonomy" id="10212"/>
    <lineage>
        <taxon>Eukaryota</taxon>
        <taxon>Metazoa</taxon>
        <taxon>Spiralia</taxon>
        <taxon>Lophotrochozoa</taxon>
        <taxon>Bryozoa</taxon>
        <taxon>Gymnolaemata</taxon>
        <taxon>Cheilostomatida</taxon>
        <taxon>Flustrina</taxon>
        <taxon>Buguloidea</taxon>
        <taxon>Bugulidae</taxon>
        <taxon>Bugula</taxon>
    </lineage>
</organism>
<dbReference type="GO" id="GO:0005737">
    <property type="term" value="C:cytoplasm"/>
    <property type="evidence" value="ECO:0007669"/>
    <property type="project" value="TreeGrafter"/>
</dbReference>
<evidence type="ECO:0000256" key="1">
    <source>
        <dbReference type="ARBA" id="ARBA00022884"/>
    </source>
</evidence>
<feature type="domain" description="RRM" evidence="4">
    <location>
        <begin position="1"/>
        <end position="71"/>
    </location>
</feature>
<dbReference type="SMART" id="SM00360">
    <property type="entry name" value="RRM"/>
    <property type="match status" value="1"/>
</dbReference>
<evidence type="ECO:0000313" key="6">
    <source>
        <dbReference type="Proteomes" id="UP000593567"/>
    </source>
</evidence>
<dbReference type="AlphaFoldDB" id="A0A7J7KI03"/>
<dbReference type="Gene3D" id="3.30.70.330">
    <property type="match status" value="2"/>
</dbReference>
<dbReference type="InterPro" id="IPR035979">
    <property type="entry name" value="RBD_domain_sf"/>
</dbReference>
<dbReference type="PANTHER" id="PTHR23003">
    <property type="entry name" value="RNA RECOGNITION MOTIF RRM DOMAIN CONTAINING PROTEIN"/>
    <property type="match status" value="1"/>
</dbReference>
<dbReference type="InterPro" id="IPR000504">
    <property type="entry name" value="RRM_dom"/>
</dbReference>
<proteinExistence type="predicted"/>
<dbReference type="GO" id="GO:0005634">
    <property type="term" value="C:nucleus"/>
    <property type="evidence" value="ECO:0007669"/>
    <property type="project" value="TreeGrafter"/>
</dbReference>
<name>A0A7J7KI03_BUGNE</name>
<evidence type="ECO:0000256" key="2">
    <source>
        <dbReference type="PROSITE-ProRule" id="PRU00176"/>
    </source>
</evidence>
<dbReference type="SUPFAM" id="SSF54928">
    <property type="entry name" value="RNA-binding domain, RBD"/>
    <property type="match status" value="1"/>
</dbReference>
<accession>A0A7J7KI03</accession>
<feature type="compositionally biased region" description="Basic and acidic residues" evidence="3">
    <location>
        <begin position="69"/>
        <end position="100"/>
    </location>
</feature>
<dbReference type="GO" id="GO:1990904">
    <property type="term" value="C:ribonucleoprotein complex"/>
    <property type="evidence" value="ECO:0007669"/>
    <property type="project" value="TreeGrafter"/>
</dbReference>
<dbReference type="PROSITE" id="PS50102">
    <property type="entry name" value="RRM"/>
    <property type="match status" value="1"/>
</dbReference>
<protein>
    <submittedName>
        <fullName evidence="5">HNRNPM</fullName>
    </submittedName>
</protein>
<dbReference type="PANTHER" id="PTHR23003:SF3">
    <property type="entry name" value="FI21236P1-RELATED"/>
    <property type="match status" value="1"/>
</dbReference>
<gene>
    <name evidence="5" type="ORF">EB796_003373</name>
</gene>
<dbReference type="Proteomes" id="UP000593567">
    <property type="component" value="Unassembled WGS sequence"/>
</dbReference>
<sequence>MPFDLKWKDVKDLFKEHVGDCYVTLYDRADGKPMGAGLVEFRDISKAQEAVDKMNRYEVGGRKIIVREETDRDRRRHSNDIKSDSRGGMGRDRGDLHMDRGGPPMGGGGGMGLPMNLPPGVTPQLLNNLGITEGPITNQVFVANLDYRCTEQKLKEVFTMAGSVSKLSVRMTKMGNSEEWL</sequence>
<evidence type="ECO:0000259" key="4">
    <source>
        <dbReference type="PROSITE" id="PS50102"/>
    </source>
</evidence>
<comment type="caution">
    <text evidence="5">The sequence shown here is derived from an EMBL/GenBank/DDBJ whole genome shotgun (WGS) entry which is preliminary data.</text>
</comment>
<feature type="compositionally biased region" description="Gly residues" evidence="3">
    <location>
        <begin position="103"/>
        <end position="112"/>
    </location>
</feature>
<dbReference type="GO" id="GO:0003729">
    <property type="term" value="F:mRNA binding"/>
    <property type="evidence" value="ECO:0007669"/>
    <property type="project" value="TreeGrafter"/>
</dbReference>
<evidence type="ECO:0000256" key="3">
    <source>
        <dbReference type="SAM" id="MobiDB-lite"/>
    </source>
</evidence>
<dbReference type="Pfam" id="PF00076">
    <property type="entry name" value="RRM_1"/>
    <property type="match status" value="2"/>
</dbReference>
<feature type="region of interest" description="Disordered" evidence="3">
    <location>
        <begin position="69"/>
        <end position="117"/>
    </location>
</feature>
<dbReference type="InterPro" id="IPR012677">
    <property type="entry name" value="Nucleotide-bd_a/b_plait_sf"/>
</dbReference>
<keyword evidence="6" id="KW-1185">Reference proteome</keyword>
<keyword evidence="1 2" id="KW-0694">RNA-binding</keyword>
<reference evidence="5" key="1">
    <citation type="submission" date="2020-06" db="EMBL/GenBank/DDBJ databases">
        <title>Draft genome of Bugula neritina, a colonial animal packing powerful symbionts and potential medicines.</title>
        <authorList>
            <person name="Rayko M."/>
        </authorList>
    </citation>
    <scope>NUCLEOTIDE SEQUENCE [LARGE SCALE GENOMIC DNA]</scope>
    <source>
        <strain evidence="5">Kwan_BN1</strain>
    </source>
</reference>
<evidence type="ECO:0000313" key="5">
    <source>
        <dbReference type="EMBL" id="KAF6038312.1"/>
    </source>
</evidence>